<protein>
    <submittedName>
        <fullName evidence="1">Uncharacterized protein</fullName>
    </submittedName>
</protein>
<proteinExistence type="predicted"/>
<evidence type="ECO:0000313" key="2">
    <source>
        <dbReference type="Proteomes" id="UP000712281"/>
    </source>
</evidence>
<comment type="caution">
    <text evidence="1">The sequence shown here is derived from an EMBL/GenBank/DDBJ whole genome shotgun (WGS) entry which is preliminary data.</text>
</comment>
<gene>
    <name evidence="1" type="ORF">F2Q68_00014871</name>
</gene>
<dbReference type="AlphaFoldDB" id="A0A8S9HPV9"/>
<organism evidence="1 2">
    <name type="scientific">Brassica cretica</name>
    <name type="common">Mustard</name>
    <dbReference type="NCBI Taxonomy" id="69181"/>
    <lineage>
        <taxon>Eukaryota</taxon>
        <taxon>Viridiplantae</taxon>
        <taxon>Streptophyta</taxon>
        <taxon>Embryophyta</taxon>
        <taxon>Tracheophyta</taxon>
        <taxon>Spermatophyta</taxon>
        <taxon>Magnoliopsida</taxon>
        <taxon>eudicotyledons</taxon>
        <taxon>Gunneridae</taxon>
        <taxon>Pentapetalae</taxon>
        <taxon>rosids</taxon>
        <taxon>malvids</taxon>
        <taxon>Brassicales</taxon>
        <taxon>Brassicaceae</taxon>
        <taxon>Brassiceae</taxon>
        <taxon>Brassica</taxon>
    </lineage>
</organism>
<dbReference type="EMBL" id="QGKW02001940">
    <property type="protein sequence ID" value="KAF2558622.1"/>
    <property type="molecule type" value="Genomic_DNA"/>
</dbReference>
<name>A0A8S9HPV9_BRACR</name>
<dbReference type="Proteomes" id="UP000712281">
    <property type="component" value="Unassembled WGS sequence"/>
</dbReference>
<evidence type="ECO:0000313" key="1">
    <source>
        <dbReference type="EMBL" id="KAF2558622.1"/>
    </source>
</evidence>
<reference evidence="1" key="1">
    <citation type="submission" date="2019-12" db="EMBL/GenBank/DDBJ databases">
        <title>Genome sequencing and annotation of Brassica cretica.</title>
        <authorList>
            <person name="Studholme D.J."/>
            <person name="Sarris P.F."/>
        </authorList>
    </citation>
    <scope>NUCLEOTIDE SEQUENCE</scope>
    <source>
        <strain evidence="1">PFS-001/15</strain>
        <tissue evidence="1">Leaf</tissue>
    </source>
</reference>
<sequence length="68" mass="7818">MLHYTDDPPCQAGFQSRPELELVSQPCFAAQYRSMSEVECRSMSGGYGWSTEEWSRSTVEGECRWTNM</sequence>
<accession>A0A8S9HPV9</accession>